<dbReference type="InterPro" id="IPR015797">
    <property type="entry name" value="NUDIX_hydrolase-like_dom_sf"/>
</dbReference>
<dbReference type="Pfam" id="PF00293">
    <property type="entry name" value="NUDIX"/>
    <property type="match status" value="1"/>
</dbReference>
<evidence type="ECO:0000256" key="3">
    <source>
        <dbReference type="ARBA" id="ARBA00009595"/>
    </source>
</evidence>
<dbReference type="CDD" id="cd03429">
    <property type="entry name" value="NUDIX_NADH_pyrophosphatase_Nudt13"/>
    <property type="match status" value="1"/>
</dbReference>
<dbReference type="GO" id="GO:0019677">
    <property type="term" value="P:NAD+ catabolic process"/>
    <property type="evidence" value="ECO:0007669"/>
    <property type="project" value="TreeGrafter"/>
</dbReference>
<comment type="cofactor">
    <cofactor evidence="1">
        <name>Mg(2+)</name>
        <dbReference type="ChEBI" id="CHEBI:18420"/>
    </cofactor>
</comment>
<dbReference type="FunFam" id="3.90.79.10:FF:000051">
    <property type="entry name" value="Probable NADH pyrophosphatase"/>
    <property type="match status" value="1"/>
</dbReference>
<dbReference type="GO" id="GO:0006742">
    <property type="term" value="P:NADP+ catabolic process"/>
    <property type="evidence" value="ECO:0007669"/>
    <property type="project" value="TreeGrafter"/>
</dbReference>
<dbReference type="Pfam" id="PF09297">
    <property type="entry name" value="Zn_ribbon_NUD"/>
    <property type="match status" value="1"/>
</dbReference>
<dbReference type="GO" id="GO:0046872">
    <property type="term" value="F:metal ion binding"/>
    <property type="evidence" value="ECO:0007669"/>
    <property type="project" value="UniProtKB-KW"/>
</dbReference>
<dbReference type="PROSITE" id="PS51462">
    <property type="entry name" value="NUDIX"/>
    <property type="match status" value="1"/>
</dbReference>
<evidence type="ECO:0000313" key="11">
    <source>
        <dbReference type="EMBL" id="HEN41236.1"/>
    </source>
</evidence>
<dbReference type="InterPro" id="IPR015376">
    <property type="entry name" value="Znr_NADH_PPase"/>
</dbReference>
<keyword evidence="5" id="KW-0479">Metal-binding</keyword>
<comment type="cofactor">
    <cofactor evidence="2">
        <name>Zn(2+)</name>
        <dbReference type="ChEBI" id="CHEBI:29105"/>
    </cofactor>
</comment>
<evidence type="ECO:0000256" key="8">
    <source>
        <dbReference type="ARBA" id="ARBA00023027"/>
    </source>
</evidence>
<reference evidence="11" key="1">
    <citation type="journal article" date="2020" name="mSystems">
        <title>Genome- and Community-Level Interaction Insights into Carbon Utilization and Element Cycling Functions of Hydrothermarchaeota in Hydrothermal Sediment.</title>
        <authorList>
            <person name="Zhou Z."/>
            <person name="Liu Y."/>
            <person name="Xu W."/>
            <person name="Pan J."/>
            <person name="Luo Z.H."/>
            <person name="Li M."/>
        </authorList>
    </citation>
    <scope>NUCLEOTIDE SEQUENCE [LARGE SCALE GENOMIC DNA]</scope>
    <source>
        <strain evidence="11">SpSt-349</strain>
    </source>
</reference>
<protein>
    <recommendedName>
        <fullName evidence="4">NAD(+) diphosphatase</fullName>
        <ecNumber evidence="4">3.6.1.22</ecNumber>
    </recommendedName>
</protein>
<dbReference type="Gene3D" id="3.90.79.20">
    <property type="match status" value="1"/>
</dbReference>
<evidence type="ECO:0000256" key="4">
    <source>
        <dbReference type="ARBA" id="ARBA00012381"/>
    </source>
</evidence>
<evidence type="ECO:0000256" key="5">
    <source>
        <dbReference type="ARBA" id="ARBA00022723"/>
    </source>
</evidence>
<name>A0A831TX37_GEOME</name>
<proteinExistence type="inferred from homology"/>
<evidence type="ECO:0000256" key="7">
    <source>
        <dbReference type="ARBA" id="ARBA00022842"/>
    </source>
</evidence>
<organism evidence="11">
    <name type="scientific">Geobacter metallireducens</name>
    <dbReference type="NCBI Taxonomy" id="28232"/>
    <lineage>
        <taxon>Bacteria</taxon>
        <taxon>Pseudomonadati</taxon>
        <taxon>Thermodesulfobacteriota</taxon>
        <taxon>Desulfuromonadia</taxon>
        <taxon>Geobacterales</taxon>
        <taxon>Geobacteraceae</taxon>
        <taxon>Geobacter</taxon>
    </lineage>
</organism>
<keyword evidence="8" id="KW-0520">NAD</keyword>
<dbReference type="InterPro" id="IPR050241">
    <property type="entry name" value="NAD-cap_RNA_hydrolase_NudC"/>
</dbReference>
<evidence type="ECO:0000256" key="9">
    <source>
        <dbReference type="ARBA" id="ARBA00023679"/>
    </source>
</evidence>
<dbReference type="InterPro" id="IPR049734">
    <property type="entry name" value="NudC-like_C"/>
</dbReference>
<dbReference type="EMBL" id="DSOV01000008">
    <property type="protein sequence ID" value="HEN41236.1"/>
    <property type="molecule type" value="Genomic_DNA"/>
</dbReference>
<dbReference type="Gene3D" id="3.90.79.10">
    <property type="entry name" value="Nucleoside Triphosphate Pyrophosphohydrolase"/>
    <property type="match status" value="1"/>
</dbReference>
<keyword evidence="7" id="KW-0460">Magnesium</keyword>
<evidence type="ECO:0000256" key="1">
    <source>
        <dbReference type="ARBA" id="ARBA00001946"/>
    </source>
</evidence>
<comment type="catalytic activity">
    <reaction evidence="9">
        <text>a 5'-end NAD(+)-phospho-ribonucleoside in mRNA + H2O = a 5'-end phospho-adenosine-phospho-ribonucleoside in mRNA + beta-nicotinamide D-ribonucleotide + 2 H(+)</text>
        <dbReference type="Rhea" id="RHEA:60876"/>
        <dbReference type="Rhea" id="RHEA-COMP:15698"/>
        <dbReference type="Rhea" id="RHEA-COMP:15719"/>
        <dbReference type="ChEBI" id="CHEBI:14649"/>
        <dbReference type="ChEBI" id="CHEBI:15377"/>
        <dbReference type="ChEBI" id="CHEBI:15378"/>
        <dbReference type="ChEBI" id="CHEBI:144029"/>
        <dbReference type="ChEBI" id="CHEBI:144051"/>
    </reaction>
    <physiologicalReaction direction="left-to-right" evidence="9">
        <dbReference type="Rhea" id="RHEA:60877"/>
    </physiologicalReaction>
</comment>
<dbReference type="PANTHER" id="PTHR42904:SF6">
    <property type="entry name" value="NAD-CAPPED RNA HYDROLASE NUDT12"/>
    <property type="match status" value="1"/>
</dbReference>
<comment type="caution">
    <text evidence="11">The sequence shown here is derived from an EMBL/GenBank/DDBJ whole genome shotgun (WGS) entry which is preliminary data.</text>
</comment>
<dbReference type="SUPFAM" id="SSF55811">
    <property type="entry name" value="Nudix"/>
    <property type="match status" value="2"/>
</dbReference>
<gene>
    <name evidence="11" type="ORF">ENQ87_02485</name>
</gene>
<dbReference type="EC" id="3.6.1.22" evidence="4"/>
<sequence length="298" mass="32557">MSYPDAVNLPFNATALAGGFTPLHPGAPDDGAPGAWAVLRGGALVVEERAGVLALPEGERPPWLPADREALLMGRWHGRPLRAAAISGRDPLPPSLVAEPFNATGERLDDATLTLGGMARQILHWERGSRFCSRCGATTERLQGSWGRRCMSCGVEHFPHIHPCAIVLVKRGNEFLLARKPEWAPGRYGLVAGFLDFGESLEECARREVREETGVEIGAIRYVGSQCWPFPSQLMAGFVAEYGGGDIRVDPAELEDARWFSAAAMPESIPPRRSIARWIIDRFAIGDRGPGTRDRERL</sequence>
<feature type="domain" description="Nudix hydrolase" evidence="10">
    <location>
        <begin position="159"/>
        <end position="281"/>
    </location>
</feature>
<evidence type="ECO:0000259" key="10">
    <source>
        <dbReference type="PROSITE" id="PS51462"/>
    </source>
</evidence>
<dbReference type="InterPro" id="IPR015375">
    <property type="entry name" value="NADH_PPase-like_N"/>
</dbReference>
<dbReference type="NCBIfam" id="NF001299">
    <property type="entry name" value="PRK00241.1"/>
    <property type="match status" value="1"/>
</dbReference>
<dbReference type="InterPro" id="IPR000086">
    <property type="entry name" value="NUDIX_hydrolase_dom"/>
</dbReference>
<evidence type="ECO:0000256" key="6">
    <source>
        <dbReference type="ARBA" id="ARBA00022801"/>
    </source>
</evidence>
<dbReference type="PROSITE" id="PS00893">
    <property type="entry name" value="NUDIX_BOX"/>
    <property type="match status" value="1"/>
</dbReference>
<dbReference type="GO" id="GO:0005829">
    <property type="term" value="C:cytosol"/>
    <property type="evidence" value="ECO:0007669"/>
    <property type="project" value="TreeGrafter"/>
</dbReference>
<dbReference type="AlphaFoldDB" id="A0A831TX37"/>
<dbReference type="GO" id="GO:0035529">
    <property type="term" value="F:NADH pyrophosphatase activity"/>
    <property type="evidence" value="ECO:0007669"/>
    <property type="project" value="TreeGrafter"/>
</dbReference>
<evidence type="ECO:0000256" key="2">
    <source>
        <dbReference type="ARBA" id="ARBA00001947"/>
    </source>
</evidence>
<dbReference type="InterPro" id="IPR020084">
    <property type="entry name" value="NUDIX_hydrolase_CS"/>
</dbReference>
<keyword evidence="6 11" id="KW-0378">Hydrolase</keyword>
<dbReference type="Pfam" id="PF09296">
    <property type="entry name" value="NUDIX-like"/>
    <property type="match status" value="1"/>
</dbReference>
<dbReference type="PANTHER" id="PTHR42904">
    <property type="entry name" value="NUDIX HYDROLASE, NUDC SUBFAMILY"/>
    <property type="match status" value="1"/>
</dbReference>
<accession>A0A831TX37</accession>
<comment type="similarity">
    <text evidence="3">Belongs to the Nudix hydrolase family. NudC subfamily.</text>
</comment>